<dbReference type="PROSITE" id="PS51257">
    <property type="entry name" value="PROKAR_LIPOPROTEIN"/>
    <property type="match status" value="1"/>
</dbReference>
<organism evidence="2 3">
    <name type="scientific">Deinococcus rufus</name>
    <dbReference type="NCBI Taxonomy" id="2136097"/>
    <lineage>
        <taxon>Bacteria</taxon>
        <taxon>Thermotogati</taxon>
        <taxon>Deinococcota</taxon>
        <taxon>Deinococci</taxon>
        <taxon>Deinococcales</taxon>
        <taxon>Deinococcaceae</taxon>
        <taxon>Deinococcus</taxon>
    </lineage>
</organism>
<name>A0ABV7ZDM9_9DEIO</name>
<evidence type="ECO:0000313" key="2">
    <source>
        <dbReference type="EMBL" id="MFC3834855.1"/>
    </source>
</evidence>
<dbReference type="RefSeq" id="WP_322472193.1">
    <property type="nucleotide sequence ID" value="NZ_JBHRZG010000024.1"/>
</dbReference>
<feature type="chain" id="PRO_5046516600" description="DUF4382 domain-containing protein" evidence="1">
    <location>
        <begin position="23"/>
        <end position="390"/>
    </location>
</feature>
<comment type="caution">
    <text evidence="2">The sequence shown here is derived from an EMBL/GenBank/DDBJ whole genome shotgun (WGS) entry which is preliminary data.</text>
</comment>
<feature type="signal peptide" evidence="1">
    <location>
        <begin position="1"/>
        <end position="22"/>
    </location>
</feature>
<sequence>MRVLPPVLIRSLGTVAVTALLAACGSQTPTTASVPTLVPLTLHLGGLDGVKSASLKPQGVPFKDDGTSAVQSVHVKVYEEYSTDGGSVPLRFDADGNQNPNGSHDYIELTPAQMTAEIRLAPGTYDFEATGLTATTSGVALAYDLQSNQTITAMGGPSEDSVTFRLRTLIGEVSLEPVLPVNYVLPGQTLDLKLIVQTPEVAGGQRYAVPLSDYSFFETTGSETHGVTVLETSKLGERIQVTSPEPESGYTDVLLYQKLQGLATPNPTVATFGVTFSRPYYSTTGLGVDLERPLLEARSEGYRGVSVIFIKVRDTVGVARVEIFEGVRLVASTDDPSRPIDDDDFGTLAYTGGDPTVPHDYTVVAQDTSGNETRVQVHADVVPPYDPPKP</sequence>
<dbReference type="Proteomes" id="UP001595803">
    <property type="component" value="Unassembled WGS sequence"/>
</dbReference>
<reference evidence="3" key="1">
    <citation type="journal article" date="2019" name="Int. J. Syst. Evol. Microbiol.">
        <title>The Global Catalogue of Microorganisms (GCM) 10K type strain sequencing project: providing services to taxonomists for standard genome sequencing and annotation.</title>
        <authorList>
            <consortium name="The Broad Institute Genomics Platform"/>
            <consortium name="The Broad Institute Genome Sequencing Center for Infectious Disease"/>
            <person name="Wu L."/>
            <person name="Ma J."/>
        </authorList>
    </citation>
    <scope>NUCLEOTIDE SEQUENCE [LARGE SCALE GENOMIC DNA]</scope>
    <source>
        <strain evidence="3">CCTCC AB 2017081</strain>
    </source>
</reference>
<proteinExistence type="predicted"/>
<keyword evidence="1" id="KW-0732">Signal</keyword>
<evidence type="ECO:0000256" key="1">
    <source>
        <dbReference type="SAM" id="SignalP"/>
    </source>
</evidence>
<evidence type="ECO:0008006" key="4">
    <source>
        <dbReference type="Google" id="ProtNLM"/>
    </source>
</evidence>
<evidence type="ECO:0000313" key="3">
    <source>
        <dbReference type="Proteomes" id="UP001595803"/>
    </source>
</evidence>
<protein>
    <recommendedName>
        <fullName evidence="4">DUF4382 domain-containing protein</fullName>
    </recommendedName>
</protein>
<gene>
    <name evidence="2" type="ORF">ACFOSB_18510</name>
</gene>
<accession>A0ABV7ZDM9</accession>
<keyword evidence="3" id="KW-1185">Reference proteome</keyword>
<dbReference type="EMBL" id="JBHRZG010000024">
    <property type="protein sequence ID" value="MFC3834855.1"/>
    <property type="molecule type" value="Genomic_DNA"/>
</dbReference>